<evidence type="ECO:0000256" key="3">
    <source>
        <dbReference type="ARBA" id="ARBA00022840"/>
    </source>
</evidence>
<gene>
    <name evidence="5" type="ORF">SAMN02745119_03317</name>
</gene>
<evidence type="ECO:0000256" key="2">
    <source>
        <dbReference type="ARBA" id="ARBA00022741"/>
    </source>
</evidence>
<sequence length="240" mass="26636">MLQLQQLTTARNFLTDITWSCQAGELTAVIGPSGGGKSSLIRLINRLEDPSDGQILLAGRDIRELPPPLLRQRVGMMLQKAFMFEGTVLDNLQQPFRYRKEALPGAEHPEVLRSIGLARLSPDYLQRDARTLSGGEQQRVNLARALINRPELLLLDEPTSALDRPTTDSLGQTLLEICRSEGLAVIMVTHDLRLARRISDQTVYLEAGRIVEAGKTAELFAQPQSEGLRTFLAEPDEQEA</sequence>
<name>A0A1T4S7W0_9BACT</name>
<evidence type="ECO:0000256" key="1">
    <source>
        <dbReference type="ARBA" id="ARBA00022448"/>
    </source>
</evidence>
<dbReference type="STRING" id="115783.SAMN02745119_03317"/>
<dbReference type="PROSITE" id="PS00211">
    <property type="entry name" value="ABC_TRANSPORTER_1"/>
    <property type="match status" value="1"/>
</dbReference>
<protein>
    <submittedName>
        <fullName evidence="5">Phosphate ABC transporter ATP-binding protein, PhoT family (TC 3.A.1.7.1)</fullName>
    </submittedName>
</protein>
<keyword evidence="1" id="KW-0813">Transport</keyword>
<dbReference type="SUPFAM" id="SSF52540">
    <property type="entry name" value="P-loop containing nucleoside triphosphate hydrolases"/>
    <property type="match status" value="1"/>
</dbReference>
<dbReference type="AlphaFoldDB" id="A0A1T4S7W0"/>
<accession>A0A1T4S7W0</accession>
<keyword evidence="6" id="KW-1185">Reference proteome</keyword>
<dbReference type="PANTHER" id="PTHR43423">
    <property type="entry name" value="ABC TRANSPORTER I FAMILY MEMBER 17"/>
    <property type="match status" value="1"/>
</dbReference>
<dbReference type="PANTHER" id="PTHR43423:SF1">
    <property type="entry name" value="ABC TRANSPORTER I FAMILY MEMBER 17"/>
    <property type="match status" value="1"/>
</dbReference>
<dbReference type="PROSITE" id="PS50893">
    <property type="entry name" value="ABC_TRANSPORTER_2"/>
    <property type="match status" value="1"/>
</dbReference>
<proteinExistence type="predicted"/>
<dbReference type="InterPro" id="IPR027417">
    <property type="entry name" value="P-loop_NTPase"/>
</dbReference>
<keyword evidence="2" id="KW-0547">Nucleotide-binding</keyword>
<dbReference type="Gene3D" id="3.40.50.300">
    <property type="entry name" value="P-loop containing nucleotide triphosphate hydrolases"/>
    <property type="match status" value="1"/>
</dbReference>
<dbReference type="InterPro" id="IPR003439">
    <property type="entry name" value="ABC_transporter-like_ATP-bd"/>
</dbReference>
<keyword evidence="3 5" id="KW-0067">ATP-binding</keyword>
<dbReference type="Proteomes" id="UP000190102">
    <property type="component" value="Unassembled WGS sequence"/>
</dbReference>
<dbReference type="InterPro" id="IPR017871">
    <property type="entry name" value="ABC_transporter-like_CS"/>
</dbReference>
<dbReference type="GO" id="GO:0016887">
    <property type="term" value="F:ATP hydrolysis activity"/>
    <property type="evidence" value="ECO:0007669"/>
    <property type="project" value="InterPro"/>
</dbReference>
<dbReference type="InterPro" id="IPR003593">
    <property type="entry name" value="AAA+_ATPase"/>
</dbReference>
<reference evidence="6" key="1">
    <citation type="submission" date="2017-02" db="EMBL/GenBank/DDBJ databases">
        <authorList>
            <person name="Varghese N."/>
            <person name="Submissions S."/>
        </authorList>
    </citation>
    <scope>NUCLEOTIDE SEQUENCE [LARGE SCALE GENOMIC DNA]</scope>
    <source>
        <strain evidence="6">ATCC BAA-34</strain>
    </source>
</reference>
<dbReference type="EMBL" id="FUWR01000033">
    <property type="protein sequence ID" value="SKA24325.1"/>
    <property type="molecule type" value="Genomic_DNA"/>
</dbReference>
<dbReference type="RefSeq" id="WP_244161448.1">
    <property type="nucleotide sequence ID" value="NZ_FUWR01000033.1"/>
</dbReference>
<feature type="domain" description="ABC transporter" evidence="4">
    <location>
        <begin position="2"/>
        <end position="232"/>
    </location>
</feature>
<organism evidence="5 6">
    <name type="scientific">Trichlorobacter thiogenes</name>
    <dbReference type="NCBI Taxonomy" id="115783"/>
    <lineage>
        <taxon>Bacteria</taxon>
        <taxon>Pseudomonadati</taxon>
        <taxon>Thermodesulfobacteriota</taxon>
        <taxon>Desulfuromonadia</taxon>
        <taxon>Geobacterales</taxon>
        <taxon>Geobacteraceae</taxon>
        <taxon>Trichlorobacter</taxon>
    </lineage>
</organism>
<evidence type="ECO:0000259" key="4">
    <source>
        <dbReference type="PROSITE" id="PS50893"/>
    </source>
</evidence>
<dbReference type="SMART" id="SM00382">
    <property type="entry name" value="AAA"/>
    <property type="match status" value="1"/>
</dbReference>
<evidence type="ECO:0000313" key="5">
    <source>
        <dbReference type="EMBL" id="SKA24325.1"/>
    </source>
</evidence>
<evidence type="ECO:0000313" key="6">
    <source>
        <dbReference type="Proteomes" id="UP000190102"/>
    </source>
</evidence>
<dbReference type="GO" id="GO:0005524">
    <property type="term" value="F:ATP binding"/>
    <property type="evidence" value="ECO:0007669"/>
    <property type="project" value="UniProtKB-KW"/>
</dbReference>
<dbReference type="Pfam" id="PF00005">
    <property type="entry name" value="ABC_tran"/>
    <property type="match status" value="1"/>
</dbReference>